<protein>
    <submittedName>
        <fullName evidence="1">Uncharacterized protein</fullName>
    </submittedName>
</protein>
<proteinExistence type="predicted"/>
<dbReference type="EMBL" id="GBXM01078455">
    <property type="protein sequence ID" value="JAH30122.1"/>
    <property type="molecule type" value="Transcribed_RNA"/>
</dbReference>
<dbReference type="AlphaFoldDB" id="A0A0E9RMR9"/>
<reference evidence="1" key="1">
    <citation type="submission" date="2014-11" db="EMBL/GenBank/DDBJ databases">
        <authorList>
            <person name="Amaro Gonzalez C."/>
        </authorList>
    </citation>
    <scope>NUCLEOTIDE SEQUENCE</scope>
</reference>
<organism evidence="1">
    <name type="scientific">Anguilla anguilla</name>
    <name type="common">European freshwater eel</name>
    <name type="synonym">Muraena anguilla</name>
    <dbReference type="NCBI Taxonomy" id="7936"/>
    <lineage>
        <taxon>Eukaryota</taxon>
        <taxon>Metazoa</taxon>
        <taxon>Chordata</taxon>
        <taxon>Craniata</taxon>
        <taxon>Vertebrata</taxon>
        <taxon>Euteleostomi</taxon>
        <taxon>Actinopterygii</taxon>
        <taxon>Neopterygii</taxon>
        <taxon>Teleostei</taxon>
        <taxon>Anguilliformes</taxon>
        <taxon>Anguillidae</taxon>
        <taxon>Anguilla</taxon>
    </lineage>
</organism>
<reference evidence="1" key="2">
    <citation type="journal article" date="2015" name="Fish Shellfish Immunol.">
        <title>Early steps in the European eel (Anguilla anguilla)-Vibrio vulnificus interaction in the gills: Role of the RtxA13 toxin.</title>
        <authorList>
            <person name="Callol A."/>
            <person name="Pajuelo D."/>
            <person name="Ebbesson L."/>
            <person name="Teles M."/>
            <person name="MacKenzie S."/>
            <person name="Amaro C."/>
        </authorList>
    </citation>
    <scope>NUCLEOTIDE SEQUENCE</scope>
</reference>
<accession>A0A0E9RMR9</accession>
<name>A0A0E9RMR9_ANGAN</name>
<evidence type="ECO:0000313" key="1">
    <source>
        <dbReference type="EMBL" id="JAH30122.1"/>
    </source>
</evidence>
<dbReference type="EMBL" id="GBXM01062671">
    <property type="protein sequence ID" value="JAH45906.1"/>
    <property type="molecule type" value="Transcribed_RNA"/>
</dbReference>
<sequence>MSTYAMLVGMKTGLLGWSFSGLIVRPQRVLSTSCSHAESSKCKIHFFGHQGCSFRHSVYPLSTVQIHSCTFHL</sequence>